<feature type="region of interest" description="Disordered" evidence="1">
    <location>
        <begin position="806"/>
        <end position="834"/>
    </location>
</feature>
<feature type="signal peptide" evidence="3">
    <location>
        <begin position="1"/>
        <end position="24"/>
    </location>
</feature>
<organism evidence="4 5">
    <name type="scientific">Seminavis robusta</name>
    <dbReference type="NCBI Taxonomy" id="568900"/>
    <lineage>
        <taxon>Eukaryota</taxon>
        <taxon>Sar</taxon>
        <taxon>Stramenopiles</taxon>
        <taxon>Ochrophyta</taxon>
        <taxon>Bacillariophyta</taxon>
        <taxon>Bacillariophyceae</taxon>
        <taxon>Bacillariophycidae</taxon>
        <taxon>Naviculales</taxon>
        <taxon>Naviculaceae</taxon>
        <taxon>Seminavis</taxon>
    </lineage>
</organism>
<feature type="transmembrane region" description="Helical" evidence="2">
    <location>
        <begin position="692"/>
        <end position="722"/>
    </location>
</feature>
<evidence type="ECO:0000256" key="2">
    <source>
        <dbReference type="SAM" id="Phobius"/>
    </source>
</evidence>
<comment type="caution">
    <text evidence="4">The sequence shown here is derived from an EMBL/GenBank/DDBJ whole genome shotgun (WGS) entry which is preliminary data.</text>
</comment>
<dbReference type="AlphaFoldDB" id="A0A9N8EPW9"/>
<feature type="transmembrane region" description="Helical" evidence="2">
    <location>
        <begin position="574"/>
        <end position="597"/>
    </location>
</feature>
<keyword evidence="2" id="KW-0812">Transmembrane</keyword>
<sequence>MMLDQRQILPILCCLILFLSPASGNIRFDPDADGNTLVCTSAAHSNVDDYFRPSQGQCDDPYQNSTRMDDPLLTIDTISPILLQNLAVAYAPVIFFHPLERYTMSSVDATFSLPGRGKIYQTTGGGEKLIQDRLNMTTLLRTSRDPLWAPKSSSFYFTLEEYIKEQYYAKPTEQFGDGFDETTGKSKAKIYYNVFDSGNGTWTFNYWLYYEFNGEANMGMVTTSEDVGTRFWGFLMKPYGVHEGDFEAVSVMVCPPASETAAFEELVPEPLAVQYRQHNWAQLTDCTQGECKFYKDTYHPVGFSALNSHATYPESANEIVYINVEIGFFYNLQSYVAVDRTMYKKEDGTYNYFMPTVDNVERLQKPEDLTLEATQLKSHFWQAFGGNWGSAKPISLEAEPPLCLAKDQLSFVACPTHDEDPIFDFVMQMMNVREPRAEVVSLLQDVTSKVVEAAAVASAGPKGPVTKYFYEEWTKPINAPLWNSQQNADPTTAGTEYCVGAFDVPNMTHIGIEAKTVNVVDHIYAMVCTVIILTILTFLIPILILIRQGRSHYKPIRMSQEGVPRPLTTFDHMVYMMGALVYTLFFVILVSAGVIFLHGSNQMIDMLEQFVHGIRWQSLREFVFMLGVAILAANTLLLVFMWLQAFEMKSLIRLRYLQLSGSQTSVDGRRQVSWDKKFVPWNPLTVDIVFKLCFALLFLSMMFAMICVLLGVAVVGFAAAFVQACNATLGSLNYLCIDLSFLGIQQVACGDDFRSFCNQWAQSDTKLILWSSFLVFLSHFYIIASTGYAAQQRRSIPALLALYPEPEKGEHTGGSKATMLEEHPGEMRNDEPPR</sequence>
<accession>A0A9N8EPW9</accession>
<dbReference type="OrthoDB" id="188042at2759"/>
<keyword evidence="2" id="KW-0472">Membrane</keyword>
<dbReference type="Proteomes" id="UP001153069">
    <property type="component" value="Unassembled WGS sequence"/>
</dbReference>
<name>A0A9N8EPW9_9STRA</name>
<keyword evidence="3" id="KW-0732">Signal</keyword>
<feature type="transmembrane region" description="Helical" evidence="2">
    <location>
        <begin position="622"/>
        <end position="643"/>
    </location>
</feature>
<evidence type="ECO:0000313" key="4">
    <source>
        <dbReference type="EMBL" id="CAB9524295.1"/>
    </source>
</evidence>
<feature type="transmembrane region" description="Helical" evidence="2">
    <location>
        <begin position="768"/>
        <end position="790"/>
    </location>
</feature>
<evidence type="ECO:0000256" key="3">
    <source>
        <dbReference type="SAM" id="SignalP"/>
    </source>
</evidence>
<dbReference type="PANTHER" id="PTHR48174">
    <property type="entry name" value="DUF946 FAMILY PROTEIN"/>
    <property type="match status" value="1"/>
</dbReference>
<evidence type="ECO:0000313" key="5">
    <source>
        <dbReference type="Proteomes" id="UP001153069"/>
    </source>
</evidence>
<proteinExistence type="predicted"/>
<gene>
    <name evidence="4" type="ORF">SEMRO_1519_G279260.1</name>
</gene>
<protein>
    <submittedName>
        <fullName evidence="4">Uncharacterized protein</fullName>
    </submittedName>
</protein>
<feature type="chain" id="PRO_5040161885" evidence="3">
    <location>
        <begin position="25"/>
        <end position="834"/>
    </location>
</feature>
<evidence type="ECO:0000256" key="1">
    <source>
        <dbReference type="SAM" id="MobiDB-lite"/>
    </source>
</evidence>
<reference evidence="4" key="1">
    <citation type="submission" date="2020-06" db="EMBL/GenBank/DDBJ databases">
        <authorList>
            <consortium name="Plant Systems Biology data submission"/>
        </authorList>
    </citation>
    <scope>NUCLEOTIDE SEQUENCE</scope>
    <source>
        <strain evidence="4">D6</strain>
    </source>
</reference>
<dbReference type="EMBL" id="CAICTM010001517">
    <property type="protein sequence ID" value="CAB9524295.1"/>
    <property type="molecule type" value="Genomic_DNA"/>
</dbReference>
<keyword evidence="5" id="KW-1185">Reference proteome</keyword>
<dbReference type="PANTHER" id="PTHR48174:SF5">
    <property type="entry name" value="VACUOLAR PROTEIN SORTING-ASSOCIATED PROTEIN 62"/>
    <property type="match status" value="1"/>
</dbReference>
<feature type="transmembrane region" description="Helical" evidence="2">
    <location>
        <begin position="523"/>
        <end position="546"/>
    </location>
</feature>
<keyword evidence="2" id="KW-1133">Transmembrane helix</keyword>